<evidence type="ECO:0000313" key="2">
    <source>
        <dbReference type="Proteomes" id="UP000006514"/>
    </source>
</evidence>
<dbReference type="EMBL" id="JH687837">
    <property type="protein sequence ID" value="EJD37607.1"/>
    <property type="molecule type" value="Genomic_DNA"/>
</dbReference>
<dbReference type="Proteomes" id="UP000006514">
    <property type="component" value="Unassembled WGS sequence"/>
</dbReference>
<dbReference type="KEGG" id="adl:AURDEDRAFT_146976"/>
<protein>
    <recommendedName>
        <fullName evidence="3">F-box domain-containing protein</fullName>
    </recommendedName>
</protein>
<dbReference type="Gene3D" id="3.80.10.10">
    <property type="entry name" value="Ribonuclease Inhibitor"/>
    <property type="match status" value="1"/>
</dbReference>
<dbReference type="OMA" id="FTISRYA"/>
<name>J0D029_AURST</name>
<dbReference type="eggNOG" id="ENOG502SW9J">
    <property type="taxonomic scope" value="Eukaryota"/>
</dbReference>
<reference evidence="2" key="1">
    <citation type="journal article" date="2012" name="Science">
        <title>The Paleozoic origin of enzymatic lignin decomposition reconstructed from 31 fungal genomes.</title>
        <authorList>
            <person name="Floudas D."/>
            <person name="Binder M."/>
            <person name="Riley R."/>
            <person name="Barry K."/>
            <person name="Blanchette R.A."/>
            <person name="Henrissat B."/>
            <person name="Martinez A.T."/>
            <person name="Otillar R."/>
            <person name="Spatafora J.W."/>
            <person name="Yadav J.S."/>
            <person name="Aerts A."/>
            <person name="Benoit I."/>
            <person name="Boyd A."/>
            <person name="Carlson A."/>
            <person name="Copeland A."/>
            <person name="Coutinho P.M."/>
            <person name="de Vries R.P."/>
            <person name="Ferreira P."/>
            <person name="Findley K."/>
            <person name="Foster B."/>
            <person name="Gaskell J."/>
            <person name="Glotzer D."/>
            <person name="Gorecki P."/>
            <person name="Heitman J."/>
            <person name="Hesse C."/>
            <person name="Hori C."/>
            <person name="Igarashi K."/>
            <person name="Jurgens J.A."/>
            <person name="Kallen N."/>
            <person name="Kersten P."/>
            <person name="Kohler A."/>
            <person name="Kuees U."/>
            <person name="Kumar T.K.A."/>
            <person name="Kuo A."/>
            <person name="LaButti K."/>
            <person name="Larrondo L.F."/>
            <person name="Lindquist E."/>
            <person name="Ling A."/>
            <person name="Lombard V."/>
            <person name="Lucas S."/>
            <person name="Lundell T."/>
            <person name="Martin R."/>
            <person name="McLaughlin D.J."/>
            <person name="Morgenstern I."/>
            <person name="Morin E."/>
            <person name="Murat C."/>
            <person name="Nagy L.G."/>
            <person name="Nolan M."/>
            <person name="Ohm R.A."/>
            <person name="Patyshakuliyeva A."/>
            <person name="Rokas A."/>
            <person name="Ruiz-Duenas F.J."/>
            <person name="Sabat G."/>
            <person name="Salamov A."/>
            <person name="Samejima M."/>
            <person name="Schmutz J."/>
            <person name="Slot J.C."/>
            <person name="St John F."/>
            <person name="Stenlid J."/>
            <person name="Sun H."/>
            <person name="Sun S."/>
            <person name="Syed K."/>
            <person name="Tsang A."/>
            <person name="Wiebenga A."/>
            <person name="Young D."/>
            <person name="Pisabarro A."/>
            <person name="Eastwood D.C."/>
            <person name="Martin F."/>
            <person name="Cullen D."/>
            <person name="Grigoriev I.V."/>
            <person name="Hibbett D.S."/>
        </authorList>
    </citation>
    <scope>NUCLEOTIDE SEQUENCE [LARGE SCALE GENOMIC DNA]</scope>
    <source>
        <strain evidence="2">TFB10046</strain>
    </source>
</reference>
<proteinExistence type="predicted"/>
<dbReference type="AlphaFoldDB" id="J0D029"/>
<dbReference type="InterPro" id="IPR032675">
    <property type="entry name" value="LRR_dom_sf"/>
</dbReference>
<dbReference type="InParanoid" id="J0D029"/>
<organism evidence="1 2">
    <name type="scientific">Auricularia subglabra (strain TFB-10046 / SS5)</name>
    <name type="common">White-rot fungus</name>
    <name type="synonym">Auricularia delicata (strain TFB10046)</name>
    <dbReference type="NCBI Taxonomy" id="717982"/>
    <lineage>
        <taxon>Eukaryota</taxon>
        <taxon>Fungi</taxon>
        <taxon>Dikarya</taxon>
        <taxon>Basidiomycota</taxon>
        <taxon>Agaricomycotina</taxon>
        <taxon>Agaricomycetes</taxon>
        <taxon>Auriculariales</taxon>
        <taxon>Auriculariaceae</taxon>
        <taxon>Auricularia</taxon>
    </lineage>
</organism>
<sequence length="267" mass="30202">MLPQLRAFTLAVALENGRAPLILWPRNSDGSPNISSLRRLTLSSPSAEDEIFDHLPSELQELSLRDVPRFYERSRYPNPFAHLDHAYSPRILSCTETLAIFRTLHCCAALRHLELVVTEDESELQLLAYVAASCPGLEFFELHCYRNVSEYSDLLNAPLAISLDALGRALSAFRALRVARLNIDLPWSQFTISRYASRETRDGVTYSGTIAQIIAHAVPWLESVCVLTCGRSGVHQWRIWDVHDREGTIELESVEATGLDRRRLSDR</sequence>
<accession>J0D029</accession>
<dbReference type="OrthoDB" id="2799179at2759"/>
<keyword evidence="2" id="KW-1185">Reference proteome</keyword>
<evidence type="ECO:0008006" key="3">
    <source>
        <dbReference type="Google" id="ProtNLM"/>
    </source>
</evidence>
<evidence type="ECO:0000313" key="1">
    <source>
        <dbReference type="EMBL" id="EJD37607.1"/>
    </source>
</evidence>
<gene>
    <name evidence="1" type="ORF">AURDEDRAFT_146976</name>
</gene>